<evidence type="ECO:0000313" key="1">
    <source>
        <dbReference type="EMBL" id="OBY12052.1"/>
    </source>
</evidence>
<reference evidence="1 2" key="1">
    <citation type="submission" date="2016-06" db="EMBL/GenBank/DDBJ databases">
        <authorList>
            <person name="Kjaerup R.B."/>
            <person name="Dalgaard T.S."/>
            <person name="Juul-Madsen H.R."/>
        </authorList>
    </citation>
    <scope>NUCLEOTIDE SEQUENCE [LARGE SCALE GENOMIC DNA]</scope>
    <source>
        <strain evidence="1 2">373-A1</strain>
    </source>
</reference>
<organism evidence="1 2">
    <name type="scientific">Clostridium paraputrificum</name>
    <dbReference type="NCBI Taxonomy" id="29363"/>
    <lineage>
        <taxon>Bacteria</taxon>
        <taxon>Bacillati</taxon>
        <taxon>Bacillota</taxon>
        <taxon>Clostridia</taxon>
        <taxon>Eubacteriales</taxon>
        <taxon>Clostridiaceae</taxon>
        <taxon>Clostridium</taxon>
    </lineage>
</organism>
<dbReference type="AlphaFoldDB" id="A0A1B8RTC5"/>
<proteinExistence type="predicted"/>
<gene>
    <name evidence="1" type="ORF">CP373A1_02320</name>
</gene>
<dbReference type="EMBL" id="MAPZ01000010">
    <property type="protein sequence ID" value="OBY12052.1"/>
    <property type="molecule type" value="Genomic_DNA"/>
</dbReference>
<dbReference type="eggNOG" id="ENOG5033CE6">
    <property type="taxonomic scope" value="Bacteria"/>
</dbReference>
<dbReference type="Proteomes" id="UP000092714">
    <property type="component" value="Unassembled WGS sequence"/>
</dbReference>
<accession>A0A1B8RTC5</accession>
<protein>
    <submittedName>
        <fullName evidence="1">Uncharacterized protein</fullName>
    </submittedName>
</protein>
<keyword evidence="2" id="KW-1185">Reference proteome</keyword>
<name>A0A1B8RTC5_9CLOT</name>
<sequence>MSDHEKYFRPSNIPILNTSSEAEELLNQYSGNSKKVVIPDNYLITPNKTIINYFSVLREAANVERDKWAGCGTIGRWREPYRIAYEFFTKEYKERVNFKAYENSFLNLLHINLIKFRIINNTENEMKYFFEIETIQGSKENIANFVYYYGFINLSNENGVYKIKDITISPEEYLCAPYHGWSYDGKSKVEIEYGDWCKLIKEFYEVNTEGYVKNIYFKGTDNKDYRIEFYILTNDYDIEVAQYIKEDGKWKSIKLDPNKCLKEE</sequence>
<comment type="caution">
    <text evidence="1">The sequence shown here is derived from an EMBL/GenBank/DDBJ whole genome shotgun (WGS) entry which is preliminary data.</text>
</comment>
<evidence type="ECO:0000313" key="2">
    <source>
        <dbReference type="Proteomes" id="UP000092714"/>
    </source>
</evidence>